<dbReference type="AlphaFoldDB" id="A0AAV4SLV3"/>
<reference evidence="2 3" key="1">
    <citation type="submission" date="2021-06" db="EMBL/GenBank/DDBJ databases">
        <title>Caerostris extrusa draft genome.</title>
        <authorList>
            <person name="Kono N."/>
            <person name="Arakawa K."/>
        </authorList>
    </citation>
    <scope>NUCLEOTIDE SEQUENCE [LARGE SCALE GENOMIC DNA]</scope>
</reference>
<keyword evidence="1" id="KW-1133">Transmembrane helix</keyword>
<protein>
    <submittedName>
        <fullName evidence="2">Uncharacterized protein</fullName>
    </submittedName>
</protein>
<organism evidence="2 3">
    <name type="scientific">Caerostris extrusa</name>
    <name type="common">Bark spider</name>
    <name type="synonym">Caerostris bankana</name>
    <dbReference type="NCBI Taxonomy" id="172846"/>
    <lineage>
        <taxon>Eukaryota</taxon>
        <taxon>Metazoa</taxon>
        <taxon>Ecdysozoa</taxon>
        <taxon>Arthropoda</taxon>
        <taxon>Chelicerata</taxon>
        <taxon>Arachnida</taxon>
        <taxon>Araneae</taxon>
        <taxon>Araneomorphae</taxon>
        <taxon>Entelegynae</taxon>
        <taxon>Araneoidea</taxon>
        <taxon>Araneidae</taxon>
        <taxon>Caerostris</taxon>
    </lineage>
</organism>
<name>A0AAV4SLV3_CAEEX</name>
<evidence type="ECO:0000313" key="3">
    <source>
        <dbReference type="Proteomes" id="UP001054945"/>
    </source>
</evidence>
<sequence length="140" mass="15911">MISGWDAYQRDETNCGKAVMRCHVGSLPSDRAAKRDRRSMSENDSITALMEMHNADELKKKTVQKPTVKSYKFPKKIWAFFSVTMWYLVLGYHMGSCLDVVPWFLVTTWVLGLDVVLGSTTWVLGLDVVLGSLVTTWFLV</sequence>
<comment type="caution">
    <text evidence="2">The sequence shown here is derived from an EMBL/GenBank/DDBJ whole genome shotgun (WGS) entry which is preliminary data.</text>
</comment>
<feature type="transmembrane region" description="Helical" evidence="1">
    <location>
        <begin position="115"/>
        <end position="139"/>
    </location>
</feature>
<proteinExistence type="predicted"/>
<evidence type="ECO:0000256" key="1">
    <source>
        <dbReference type="SAM" id="Phobius"/>
    </source>
</evidence>
<accession>A0AAV4SLV3</accession>
<dbReference type="Proteomes" id="UP001054945">
    <property type="component" value="Unassembled WGS sequence"/>
</dbReference>
<dbReference type="EMBL" id="BPLR01009712">
    <property type="protein sequence ID" value="GIY33969.1"/>
    <property type="molecule type" value="Genomic_DNA"/>
</dbReference>
<keyword evidence="3" id="KW-1185">Reference proteome</keyword>
<keyword evidence="1" id="KW-0472">Membrane</keyword>
<gene>
    <name evidence="2" type="ORF">CEXT_615811</name>
</gene>
<keyword evidence="1" id="KW-0812">Transmembrane</keyword>
<evidence type="ECO:0000313" key="2">
    <source>
        <dbReference type="EMBL" id="GIY33969.1"/>
    </source>
</evidence>
<feature type="transmembrane region" description="Helical" evidence="1">
    <location>
        <begin position="77"/>
        <end position="95"/>
    </location>
</feature>